<keyword evidence="2" id="KW-0804">Transcription</keyword>
<keyword evidence="1" id="KW-0805">Transcription regulation</keyword>
<feature type="domain" description="HTH bat-type" evidence="3">
    <location>
        <begin position="157"/>
        <end position="209"/>
    </location>
</feature>
<organism evidence="5 6">
    <name type="scientific">Halalkalicoccus paucihalophilus</name>
    <dbReference type="NCBI Taxonomy" id="1008153"/>
    <lineage>
        <taxon>Archaea</taxon>
        <taxon>Methanobacteriati</taxon>
        <taxon>Methanobacteriota</taxon>
        <taxon>Stenosarchaea group</taxon>
        <taxon>Halobacteria</taxon>
        <taxon>Halobacteriales</taxon>
        <taxon>Halococcaceae</taxon>
        <taxon>Halalkalicoccus</taxon>
    </lineage>
</organism>
<gene>
    <name evidence="5" type="ORF">HAPAU_36490</name>
</gene>
<protein>
    <submittedName>
        <fullName evidence="5">HTH DNA binding domain protein</fullName>
    </submittedName>
</protein>
<proteinExistence type="predicted"/>
<evidence type="ECO:0000256" key="2">
    <source>
        <dbReference type="ARBA" id="ARBA00023163"/>
    </source>
</evidence>
<dbReference type="InterPro" id="IPR036388">
    <property type="entry name" value="WH-like_DNA-bd_sf"/>
</dbReference>
<evidence type="ECO:0000313" key="5">
    <source>
        <dbReference type="EMBL" id="KYH24666.1"/>
    </source>
</evidence>
<keyword evidence="6" id="KW-1185">Reference proteome</keyword>
<dbReference type="PANTHER" id="PTHR34236">
    <property type="entry name" value="DIMETHYL SULFOXIDE REDUCTASE TRANSCRIPTIONAL ACTIVATOR"/>
    <property type="match status" value="1"/>
</dbReference>
<dbReference type="InterPro" id="IPR056531">
    <property type="entry name" value="HVO_A0563_N"/>
</dbReference>
<evidence type="ECO:0000259" key="4">
    <source>
        <dbReference type="Pfam" id="PF24280"/>
    </source>
</evidence>
<dbReference type="AlphaFoldDB" id="A0A151AAD4"/>
<sequence>MYEATIAISDSSAYTKPTDGTDCRIELWCNEHADLLYVTGSTIEPVISQVVTDIGIDELIRGDGEAVIITSSCLKRHETTYIERYLESHNSLLLPPLRYENGAKHCRILAIESESLSNLYAELVDDGFTIDVQSKREIDAPTQSSPLLTLDQVLPELTARQRETIMLAVDNGYYELPRETTTEALADELGVSRRTAEDHLRRAERKIITSLVSYLY</sequence>
<reference evidence="5 6" key="1">
    <citation type="submission" date="2016-02" db="EMBL/GenBank/DDBJ databases">
        <title>Genome sequence of Halalkalicoccus paucihalophilus DSM 24557.</title>
        <authorList>
            <person name="Poehlein A."/>
            <person name="Daniel R."/>
        </authorList>
    </citation>
    <scope>NUCLEOTIDE SEQUENCE [LARGE SCALE GENOMIC DNA]</scope>
    <source>
        <strain evidence="5 6">DSM 24557</strain>
    </source>
</reference>
<dbReference type="Gene3D" id="1.10.10.10">
    <property type="entry name" value="Winged helix-like DNA-binding domain superfamily/Winged helix DNA-binding domain"/>
    <property type="match status" value="1"/>
</dbReference>
<feature type="domain" description="HVO-A0563 N-terminal" evidence="4">
    <location>
        <begin position="3"/>
        <end position="147"/>
    </location>
</feature>
<dbReference type="InterPro" id="IPR007050">
    <property type="entry name" value="HTH_bacterioopsin"/>
</dbReference>
<accession>A0A151AAD4</accession>
<dbReference type="SUPFAM" id="SSF88659">
    <property type="entry name" value="Sigma3 and sigma4 domains of RNA polymerase sigma factors"/>
    <property type="match status" value="1"/>
</dbReference>
<dbReference type="OrthoDB" id="27447at2157"/>
<dbReference type="RefSeq" id="WP_066385175.1">
    <property type="nucleotide sequence ID" value="NZ_LTAZ01000013.1"/>
</dbReference>
<dbReference type="Proteomes" id="UP000075321">
    <property type="component" value="Unassembled WGS sequence"/>
</dbReference>
<name>A0A151AAD4_9EURY</name>
<dbReference type="EMBL" id="LTAZ01000013">
    <property type="protein sequence ID" value="KYH24666.1"/>
    <property type="molecule type" value="Genomic_DNA"/>
</dbReference>
<dbReference type="InterPro" id="IPR013324">
    <property type="entry name" value="RNA_pol_sigma_r3/r4-like"/>
</dbReference>
<evidence type="ECO:0000256" key="1">
    <source>
        <dbReference type="ARBA" id="ARBA00023015"/>
    </source>
</evidence>
<dbReference type="Pfam" id="PF24280">
    <property type="entry name" value="HVO_A0563_N"/>
    <property type="match status" value="1"/>
</dbReference>
<evidence type="ECO:0000313" key="6">
    <source>
        <dbReference type="Proteomes" id="UP000075321"/>
    </source>
</evidence>
<dbReference type="PATRIC" id="fig|1008153.3.peg.3863"/>
<evidence type="ECO:0000259" key="3">
    <source>
        <dbReference type="Pfam" id="PF04967"/>
    </source>
</evidence>
<dbReference type="Pfam" id="PF04967">
    <property type="entry name" value="HTH_10"/>
    <property type="match status" value="1"/>
</dbReference>
<comment type="caution">
    <text evidence="5">The sequence shown here is derived from an EMBL/GenBank/DDBJ whole genome shotgun (WGS) entry which is preliminary data.</text>
</comment>
<dbReference type="PANTHER" id="PTHR34236:SF1">
    <property type="entry name" value="DIMETHYL SULFOXIDE REDUCTASE TRANSCRIPTIONAL ACTIVATOR"/>
    <property type="match status" value="1"/>
</dbReference>